<dbReference type="Proteomes" id="UP000007264">
    <property type="component" value="Unassembled WGS sequence"/>
</dbReference>
<gene>
    <name evidence="1" type="ORF">COCSUDRAFT_34130</name>
</gene>
<proteinExistence type="predicted"/>
<evidence type="ECO:0000313" key="2">
    <source>
        <dbReference type="Proteomes" id="UP000007264"/>
    </source>
</evidence>
<comment type="caution">
    <text evidence="1">The sequence shown here is derived from an EMBL/GenBank/DDBJ whole genome shotgun (WGS) entry which is preliminary data.</text>
</comment>
<sequence length="107" mass="11847">MQRLLAPEFSQRSLFLHICNLMTIPQKGCAPQNNFAKRKNTSNSAAVSTSFLKAVSKFLQRPITDQGAGKTAGHRATSFYFHIVDFPAARLGSAHIAMRHGLSWCIQ</sequence>
<accession>I0YNF5</accession>
<reference evidence="1 2" key="1">
    <citation type="journal article" date="2012" name="Genome Biol.">
        <title>The genome of the polar eukaryotic microalga coccomyxa subellipsoidea reveals traits of cold adaptation.</title>
        <authorList>
            <person name="Blanc G."/>
            <person name="Agarkova I."/>
            <person name="Grimwood J."/>
            <person name="Kuo A."/>
            <person name="Brueggeman A."/>
            <person name="Dunigan D."/>
            <person name="Gurnon J."/>
            <person name="Ladunga I."/>
            <person name="Lindquist E."/>
            <person name="Lucas S."/>
            <person name="Pangilinan J."/>
            <person name="Proschold T."/>
            <person name="Salamov A."/>
            <person name="Schmutz J."/>
            <person name="Weeks D."/>
            <person name="Yamada T."/>
            <person name="Claverie J.M."/>
            <person name="Grigoriev I."/>
            <person name="Van Etten J."/>
            <person name="Lomsadze A."/>
            <person name="Borodovsky M."/>
        </authorList>
    </citation>
    <scope>NUCLEOTIDE SEQUENCE [LARGE SCALE GENOMIC DNA]</scope>
    <source>
        <strain evidence="1 2">C-169</strain>
    </source>
</reference>
<organism evidence="1 2">
    <name type="scientific">Coccomyxa subellipsoidea (strain C-169)</name>
    <name type="common">Green microalga</name>
    <dbReference type="NCBI Taxonomy" id="574566"/>
    <lineage>
        <taxon>Eukaryota</taxon>
        <taxon>Viridiplantae</taxon>
        <taxon>Chlorophyta</taxon>
        <taxon>core chlorophytes</taxon>
        <taxon>Trebouxiophyceae</taxon>
        <taxon>Trebouxiophyceae incertae sedis</taxon>
        <taxon>Coccomyxaceae</taxon>
        <taxon>Coccomyxa</taxon>
        <taxon>Coccomyxa subellipsoidea</taxon>
    </lineage>
</organism>
<keyword evidence="2" id="KW-1185">Reference proteome</keyword>
<dbReference type="GeneID" id="17037898"/>
<name>I0YNF5_COCSC</name>
<dbReference type="AlphaFoldDB" id="I0YNF5"/>
<dbReference type="RefSeq" id="XP_005644468.1">
    <property type="nucleotide sequence ID" value="XM_005644411.1"/>
</dbReference>
<dbReference type="KEGG" id="csl:COCSUDRAFT_34130"/>
<evidence type="ECO:0000313" key="1">
    <source>
        <dbReference type="EMBL" id="EIE19924.1"/>
    </source>
</evidence>
<dbReference type="EMBL" id="AGSI01000017">
    <property type="protein sequence ID" value="EIE19924.1"/>
    <property type="molecule type" value="Genomic_DNA"/>
</dbReference>
<protein>
    <submittedName>
        <fullName evidence="1">Uncharacterized protein</fullName>
    </submittedName>
</protein>